<evidence type="ECO:0000256" key="4">
    <source>
        <dbReference type="ARBA" id="ARBA00022801"/>
    </source>
</evidence>
<dbReference type="GO" id="GO:0004190">
    <property type="term" value="F:aspartic-type endopeptidase activity"/>
    <property type="evidence" value="ECO:0007669"/>
    <property type="project" value="UniProtKB-KW"/>
</dbReference>
<dbReference type="OrthoDB" id="9792731at2"/>
<dbReference type="GO" id="GO:0016485">
    <property type="term" value="P:protein processing"/>
    <property type="evidence" value="ECO:0007669"/>
    <property type="project" value="TreeGrafter"/>
</dbReference>
<dbReference type="PRINTS" id="PR00446">
    <property type="entry name" value="HYDRGNUPTAKE"/>
</dbReference>
<keyword evidence="2 5" id="KW-0645">Protease</keyword>
<proteinExistence type="inferred from homology"/>
<dbReference type="RefSeq" id="WP_043118291.1">
    <property type="nucleotide sequence ID" value="NZ_JRAA01000003.1"/>
</dbReference>
<dbReference type="InterPro" id="IPR023430">
    <property type="entry name" value="Pept_HybD-like_dom_sf"/>
</dbReference>
<organism evidence="5 6">
    <name type="scientific">Solemya velum gill symbiont</name>
    <dbReference type="NCBI Taxonomy" id="2340"/>
    <lineage>
        <taxon>Bacteria</taxon>
        <taxon>Pseudomonadati</taxon>
        <taxon>Pseudomonadota</taxon>
        <taxon>Gammaproteobacteria</taxon>
        <taxon>sulfur-oxidizing symbionts</taxon>
    </lineage>
</organism>
<dbReference type="NCBIfam" id="TIGR00072">
    <property type="entry name" value="hydrog_prot"/>
    <property type="match status" value="1"/>
</dbReference>
<dbReference type="PANTHER" id="PTHR30302">
    <property type="entry name" value="HYDROGENASE 1 MATURATION PROTEASE"/>
    <property type="match status" value="1"/>
</dbReference>
<evidence type="ECO:0000256" key="2">
    <source>
        <dbReference type="ARBA" id="ARBA00022670"/>
    </source>
</evidence>
<dbReference type="PANTHER" id="PTHR30302:SF1">
    <property type="entry name" value="HYDROGENASE 2 MATURATION PROTEASE"/>
    <property type="match status" value="1"/>
</dbReference>
<keyword evidence="6" id="KW-1185">Reference proteome</keyword>
<protein>
    <submittedName>
        <fullName evidence="5">Hydrogenase maturation protease</fullName>
    </submittedName>
</protein>
<dbReference type="GO" id="GO:0008047">
    <property type="term" value="F:enzyme activator activity"/>
    <property type="evidence" value="ECO:0007669"/>
    <property type="project" value="InterPro"/>
</dbReference>
<comment type="caution">
    <text evidence="5">The sequence shown here is derived from an EMBL/GenBank/DDBJ whole genome shotgun (WGS) entry which is preliminary data.</text>
</comment>
<dbReference type="Pfam" id="PF01750">
    <property type="entry name" value="HycI"/>
    <property type="match status" value="1"/>
</dbReference>
<dbReference type="Proteomes" id="UP000030856">
    <property type="component" value="Unassembled WGS sequence"/>
</dbReference>
<evidence type="ECO:0000256" key="3">
    <source>
        <dbReference type="ARBA" id="ARBA00022750"/>
    </source>
</evidence>
<dbReference type="GeneID" id="86990460"/>
<evidence type="ECO:0000313" key="6">
    <source>
        <dbReference type="Proteomes" id="UP000030856"/>
    </source>
</evidence>
<dbReference type="eggNOG" id="COG0680">
    <property type="taxonomic scope" value="Bacteria"/>
</dbReference>
<dbReference type="AlphaFoldDB" id="A0A0B0H515"/>
<name>A0A0B0H515_SOVGS</name>
<comment type="similarity">
    <text evidence="1">Belongs to the peptidase A31 family.</text>
</comment>
<keyword evidence="3" id="KW-0064">Aspartyl protease</keyword>
<evidence type="ECO:0000313" key="5">
    <source>
        <dbReference type="EMBL" id="KHF24225.1"/>
    </source>
</evidence>
<dbReference type="STRING" id="2340.JV46_26660"/>
<dbReference type="SUPFAM" id="SSF53163">
    <property type="entry name" value="HybD-like"/>
    <property type="match status" value="1"/>
</dbReference>
<accession>A0A0B0H515</accession>
<gene>
    <name evidence="5" type="ORF">JV46_26660</name>
</gene>
<dbReference type="InterPro" id="IPR000671">
    <property type="entry name" value="Peptidase_A31"/>
</dbReference>
<dbReference type="CDD" id="cd06062">
    <property type="entry name" value="H2MP_MemB-H2up"/>
    <property type="match status" value="1"/>
</dbReference>
<keyword evidence="4" id="KW-0378">Hydrolase</keyword>
<dbReference type="EMBL" id="JRAA01000003">
    <property type="protein sequence ID" value="KHF24225.1"/>
    <property type="molecule type" value="Genomic_DNA"/>
</dbReference>
<sequence length="169" mass="18395">MSIDKETTLILGVGNTLLTDEGAGIHALNHLESLYPDTPHLTFLDGGTLSFTLAAYIEECNNLIVFDAAELHQPAGSVSAFVGEEMDEFLGRARRSAHEVALLDLIDIARLTGHMPEHRALIGIQPETIEWGMEPSDVVRAGIDKARDEAVTLIEQWHPSGEERVATVA</sequence>
<dbReference type="PATRIC" id="fig|2340.3.peg.2304"/>
<evidence type="ECO:0000256" key="1">
    <source>
        <dbReference type="ARBA" id="ARBA00006814"/>
    </source>
</evidence>
<reference evidence="5 6" key="1">
    <citation type="journal article" date="2014" name="BMC Genomics">
        <title>The genome of the intracellular bacterium of the coastal bivalve, Solemya velum: a blueprint for thriving in and out of symbiosis.</title>
        <authorList>
            <person name="Dmytrenko O."/>
            <person name="Russell S.L."/>
            <person name="Loo W.T."/>
            <person name="Fontanez K.M."/>
            <person name="Liao L."/>
            <person name="Roeselers G."/>
            <person name="Sharma R."/>
            <person name="Stewart F.J."/>
            <person name="Newton I.L."/>
            <person name="Woyke T."/>
            <person name="Wu D."/>
            <person name="Lang J.M."/>
            <person name="Eisen J.A."/>
            <person name="Cavanaugh C.M."/>
        </authorList>
    </citation>
    <scope>NUCLEOTIDE SEQUENCE [LARGE SCALE GENOMIC DNA]</scope>
    <source>
        <strain evidence="5 6">WH</strain>
    </source>
</reference>
<dbReference type="Gene3D" id="3.40.50.1450">
    <property type="entry name" value="HybD-like"/>
    <property type="match status" value="1"/>
</dbReference>